<dbReference type="Proteomes" id="UP000053789">
    <property type="component" value="Unassembled WGS sequence"/>
</dbReference>
<dbReference type="InterPro" id="IPR036249">
    <property type="entry name" value="Thioredoxin-like_sf"/>
</dbReference>
<evidence type="ECO:0000313" key="5">
    <source>
        <dbReference type="Proteomes" id="UP000053789"/>
    </source>
</evidence>
<dbReference type="RefSeq" id="XP_016613497.1">
    <property type="nucleotide sequence ID" value="XM_016770319.1"/>
</dbReference>
<organism evidence="4 5">
    <name type="scientific">Cladophialophora bantiana (strain ATCC 10958 / CBS 173.52 / CDC B-1940 / NIH 8579)</name>
    <name type="common">Xylohypha bantiana</name>
    <dbReference type="NCBI Taxonomy" id="1442370"/>
    <lineage>
        <taxon>Eukaryota</taxon>
        <taxon>Fungi</taxon>
        <taxon>Dikarya</taxon>
        <taxon>Ascomycota</taxon>
        <taxon>Pezizomycotina</taxon>
        <taxon>Eurotiomycetes</taxon>
        <taxon>Chaetothyriomycetidae</taxon>
        <taxon>Chaetothyriales</taxon>
        <taxon>Herpotrichiellaceae</taxon>
        <taxon>Cladophialophora</taxon>
    </lineage>
</organism>
<feature type="domain" description="GST N-terminal" evidence="2">
    <location>
        <begin position="1"/>
        <end position="86"/>
    </location>
</feature>
<dbReference type="OrthoDB" id="2098326at2759"/>
<dbReference type="VEuPathDB" id="FungiDB:Z519_12614"/>
<dbReference type="SUPFAM" id="SSF52833">
    <property type="entry name" value="Thioredoxin-like"/>
    <property type="match status" value="1"/>
</dbReference>
<evidence type="ECO:0008006" key="6">
    <source>
        <dbReference type="Google" id="ProtNLM"/>
    </source>
</evidence>
<dbReference type="Gene3D" id="1.20.1050.10">
    <property type="match status" value="1"/>
</dbReference>
<dbReference type="Pfam" id="PF13409">
    <property type="entry name" value="GST_N_2"/>
    <property type="match status" value="1"/>
</dbReference>
<dbReference type="EMBL" id="KN847010">
    <property type="protein sequence ID" value="KIW86828.1"/>
    <property type="molecule type" value="Genomic_DNA"/>
</dbReference>
<sequence>MGDASPLEVSRAHRILLLFEELGVPYELKTHKRTQERLAPPKLKNIHPLGKSPVVTIDIPGSSTPIVLSESSAMAECFCEYYGKETSFVPKRYQEGKDGHIGGETESWLRYRMLMHYAEGSLMPLMLLSLIVGSIRNAAVPFFIKPITNSIASKVESSYIRRNMRNHYDFLEGQLETSPEAGDYLCGKDATAADIMLSFPLEVGQTRSGFTHSQYPRVWAYIERLHERDAYKRAVAKIADIEGEFKTTS</sequence>
<protein>
    <recommendedName>
        <fullName evidence="6">Glutathione S-transferase</fullName>
    </recommendedName>
</protein>
<dbReference type="PANTHER" id="PTHR44051:SF9">
    <property type="entry name" value="GLUTATHIONE S-TRANSFERASE 1"/>
    <property type="match status" value="1"/>
</dbReference>
<dbReference type="InterPro" id="IPR040079">
    <property type="entry name" value="Glutathione_S-Trfase"/>
</dbReference>
<dbReference type="InterPro" id="IPR036282">
    <property type="entry name" value="Glutathione-S-Trfase_C_sf"/>
</dbReference>
<dbReference type="CDD" id="cd03189">
    <property type="entry name" value="GST_C_GTT1_like"/>
    <property type="match status" value="1"/>
</dbReference>
<keyword evidence="5" id="KW-1185">Reference proteome</keyword>
<evidence type="ECO:0000313" key="4">
    <source>
        <dbReference type="EMBL" id="KIW86828.1"/>
    </source>
</evidence>
<dbReference type="CDD" id="cd03046">
    <property type="entry name" value="GST_N_GTT1_like"/>
    <property type="match status" value="1"/>
</dbReference>
<evidence type="ECO:0000256" key="1">
    <source>
        <dbReference type="ARBA" id="ARBA00007409"/>
    </source>
</evidence>
<dbReference type="SUPFAM" id="SSF47616">
    <property type="entry name" value="GST C-terminal domain-like"/>
    <property type="match status" value="1"/>
</dbReference>
<dbReference type="PROSITE" id="PS50405">
    <property type="entry name" value="GST_CTER"/>
    <property type="match status" value="1"/>
</dbReference>
<dbReference type="GeneID" id="27705542"/>
<feature type="domain" description="GST C-terminal" evidence="3">
    <location>
        <begin position="104"/>
        <end position="245"/>
    </location>
</feature>
<dbReference type="InterPro" id="IPR004045">
    <property type="entry name" value="Glutathione_S-Trfase_N"/>
</dbReference>
<dbReference type="SFLD" id="SFLDG00358">
    <property type="entry name" value="Main_(cytGST)"/>
    <property type="match status" value="1"/>
</dbReference>
<dbReference type="Pfam" id="PF13410">
    <property type="entry name" value="GST_C_2"/>
    <property type="match status" value="1"/>
</dbReference>
<dbReference type="HOGENOM" id="CLU_011226_15_0_1"/>
<dbReference type="PANTHER" id="PTHR44051">
    <property type="entry name" value="GLUTATHIONE S-TRANSFERASE-RELATED"/>
    <property type="match status" value="1"/>
</dbReference>
<comment type="similarity">
    <text evidence="1">Belongs to the GST superfamily.</text>
</comment>
<dbReference type="InterPro" id="IPR010987">
    <property type="entry name" value="Glutathione-S-Trfase_C-like"/>
</dbReference>
<evidence type="ECO:0000259" key="3">
    <source>
        <dbReference type="PROSITE" id="PS50405"/>
    </source>
</evidence>
<evidence type="ECO:0000259" key="2">
    <source>
        <dbReference type="PROSITE" id="PS50404"/>
    </source>
</evidence>
<dbReference type="Gene3D" id="3.40.30.10">
    <property type="entry name" value="Glutaredoxin"/>
    <property type="match status" value="1"/>
</dbReference>
<dbReference type="AlphaFoldDB" id="A0A0D2H0M0"/>
<dbReference type="PROSITE" id="PS50404">
    <property type="entry name" value="GST_NTER"/>
    <property type="match status" value="1"/>
</dbReference>
<proteinExistence type="inferred from homology"/>
<reference evidence="4" key="1">
    <citation type="submission" date="2015-01" db="EMBL/GenBank/DDBJ databases">
        <title>The Genome Sequence of Cladophialophora bantiana CBS 173.52.</title>
        <authorList>
            <consortium name="The Broad Institute Genomics Platform"/>
            <person name="Cuomo C."/>
            <person name="de Hoog S."/>
            <person name="Gorbushina A."/>
            <person name="Stielow B."/>
            <person name="Teixiera M."/>
            <person name="Abouelleil A."/>
            <person name="Chapman S.B."/>
            <person name="Priest M."/>
            <person name="Young S.K."/>
            <person name="Wortman J."/>
            <person name="Nusbaum C."/>
            <person name="Birren B."/>
        </authorList>
    </citation>
    <scope>NUCLEOTIDE SEQUENCE [LARGE SCALE GENOMIC DNA]</scope>
    <source>
        <strain evidence="4">CBS 173.52</strain>
    </source>
</reference>
<name>A0A0D2H0M0_CLAB1</name>
<accession>A0A0D2H0M0</accession>
<gene>
    <name evidence="4" type="ORF">Z519_12614</name>
</gene>
<dbReference type="SFLD" id="SFLDS00019">
    <property type="entry name" value="Glutathione_Transferase_(cytos"/>
    <property type="match status" value="1"/>
</dbReference>